<name>H9G4V9_ANOCA</name>
<dbReference type="AlphaFoldDB" id="H9G4V9"/>
<evidence type="ECO:0000256" key="8">
    <source>
        <dbReference type="ARBA" id="ARBA00023180"/>
    </source>
</evidence>
<evidence type="ECO:0000256" key="6">
    <source>
        <dbReference type="ARBA" id="ARBA00023136"/>
    </source>
</evidence>
<dbReference type="GO" id="GO:0005576">
    <property type="term" value="C:extracellular region"/>
    <property type="evidence" value="ECO:0007669"/>
    <property type="project" value="UniProtKB-SubCell"/>
</dbReference>
<evidence type="ECO:0000313" key="10">
    <source>
        <dbReference type="Ensembl" id="ENSACAP00000001173.3"/>
    </source>
</evidence>
<keyword evidence="11" id="KW-1185">Reference proteome</keyword>
<evidence type="ECO:0000256" key="7">
    <source>
        <dbReference type="ARBA" id="ARBA00023157"/>
    </source>
</evidence>
<dbReference type="STRING" id="28377.ENSACAP00000001173"/>
<evidence type="ECO:0000256" key="3">
    <source>
        <dbReference type="ARBA" id="ARBA00022475"/>
    </source>
</evidence>
<dbReference type="GeneTree" id="ENSGT00940000153378"/>
<dbReference type="GO" id="GO:0045202">
    <property type="term" value="C:synapse"/>
    <property type="evidence" value="ECO:0007669"/>
    <property type="project" value="GOC"/>
</dbReference>
<evidence type="ECO:0000256" key="4">
    <source>
        <dbReference type="ARBA" id="ARBA00022525"/>
    </source>
</evidence>
<evidence type="ECO:0000256" key="1">
    <source>
        <dbReference type="ARBA" id="ARBA00004236"/>
    </source>
</evidence>
<feature type="domain" description="UPAR/Ly6" evidence="9">
    <location>
        <begin position="20"/>
        <end position="107"/>
    </location>
</feature>
<keyword evidence="8" id="KW-0325">Glycoprotein</keyword>
<keyword evidence="6" id="KW-0472">Membrane</keyword>
<dbReference type="SUPFAM" id="SSF57302">
    <property type="entry name" value="Snake toxin-like"/>
    <property type="match status" value="1"/>
</dbReference>
<dbReference type="FunFam" id="2.10.60.10:FF:000003">
    <property type="entry name" value="lymphocyte antigen 6E isoform X1"/>
    <property type="match status" value="1"/>
</dbReference>
<dbReference type="Pfam" id="PF00087">
    <property type="entry name" value="Toxin_TOLIP"/>
    <property type="match status" value="1"/>
</dbReference>
<dbReference type="PANTHER" id="PTHR16983:SF16">
    <property type="entry name" value="UPAR_LY6 DOMAIN-CONTAINING PROTEIN"/>
    <property type="match status" value="1"/>
</dbReference>
<reference evidence="10" key="2">
    <citation type="submission" date="2025-08" db="UniProtKB">
        <authorList>
            <consortium name="Ensembl"/>
        </authorList>
    </citation>
    <scope>IDENTIFICATION</scope>
</reference>
<dbReference type="GO" id="GO:0033130">
    <property type="term" value="F:acetylcholine receptor binding"/>
    <property type="evidence" value="ECO:0000318"/>
    <property type="project" value="GO_Central"/>
</dbReference>
<dbReference type="SMART" id="SM00134">
    <property type="entry name" value="LU"/>
    <property type="match status" value="1"/>
</dbReference>
<keyword evidence="7" id="KW-1015">Disulfide bond</keyword>
<dbReference type="InterPro" id="IPR016054">
    <property type="entry name" value="LY6_UPA_recep-like"/>
</dbReference>
<evidence type="ECO:0000313" key="11">
    <source>
        <dbReference type="Proteomes" id="UP000001646"/>
    </source>
</evidence>
<proteinExistence type="predicted"/>
<dbReference type="InterPro" id="IPR045860">
    <property type="entry name" value="Snake_toxin-like_sf"/>
</dbReference>
<dbReference type="GO" id="GO:0095500">
    <property type="term" value="P:acetylcholine receptor signaling pathway"/>
    <property type="evidence" value="ECO:0000318"/>
    <property type="project" value="GO_Central"/>
</dbReference>
<protein>
    <recommendedName>
        <fullName evidence="9">UPAR/Ly6 domain-containing protein</fullName>
    </recommendedName>
</protein>
<dbReference type="GO" id="GO:0005886">
    <property type="term" value="C:plasma membrane"/>
    <property type="evidence" value="ECO:0000318"/>
    <property type="project" value="GO_Central"/>
</dbReference>
<keyword evidence="3" id="KW-1003">Cell membrane</keyword>
<evidence type="ECO:0000259" key="9">
    <source>
        <dbReference type="SMART" id="SM00134"/>
    </source>
</evidence>
<organism evidence="10 11">
    <name type="scientific">Anolis carolinensis</name>
    <name type="common">Green anole</name>
    <name type="synonym">American chameleon</name>
    <dbReference type="NCBI Taxonomy" id="28377"/>
    <lineage>
        <taxon>Eukaryota</taxon>
        <taxon>Metazoa</taxon>
        <taxon>Chordata</taxon>
        <taxon>Craniata</taxon>
        <taxon>Vertebrata</taxon>
        <taxon>Euteleostomi</taxon>
        <taxon>Lepidosauria</taxon>
        <taxon>Squamata</taxon>
        <taxon>Bifurcata</taxon>
        <taxon>Unidentata</taxon>
        <taxon>Episquamata</taxon>
        <taxon>Toxicofera</taxon>
        <taxon>Iguania</taxon>
        <taxon>Dactyloidae</taxon>
        <taxon>Anolis</taxon>
    </lineage>
</organism>
<reference evidence="10" key="1">
    <citation type="submission" date="2009-12" db="EMBL/GenBank/DDBJ databases">
        <title>The Genome Sequence of Anolis carolinensis (Green Anole Lizard).</title>
        <authorList>
            <consortium name="The Genome Sequencing Platform"/>
            <person name="Di Palma F."/>
            <person name="Alfoldi J."/>
            <person name="Heiman D."/>
            <person name="Young S."/>
            <person name="Grabherr M."/>
            <person name="Johnson J."/>
            <person name="Lander E.S."/>
            <person name="Lindblad-Toh K."/>
        </authorList>
    </citation>
    <scope>NUCLEOTIDE SEQUENCE [LARGE SCALE GENOMIC DNA]</scope>
    <source>
        <strain evidence="10">JBL SC #1</strain>
    </source>
</reference>
<sequence length="126" mass="13603">LQSRWLFELLIHNVVSSHALKCYTCKRPTDLGKCVSITNCSAEMTACRTTVLSLDTGYPFFGNVSVEKSCSKDCKPSDPDSLGERHPDYCCYTDLCNVGAGSEVSAIVSTTTVAVTLALALLWTGL</sequence>
<dbReference type="InterPro" id="IPR035076">
    <property type="entry name" value="Toxin/TOLIP"/>
</dbReference>
<accession>H9G4V9</accession>
<dbReference type="Proteomes" id="UP000001646">
    <property type="component" value="Unplaced"/>
</dbReference>
<dbReference type="eggNOG" id="ENOG502SG63">
    <property type="taxonomic scope" value="Eukaryota"/>
</dbReference>
<evidence type="ECO:0000256" key="2">
    <source>
        <dbReference type="ARBA" id="ARBA00004613"/>
    </source>
</evidence>
<comment type="subcellular location">
    <subcellularLocation>
        <location evidence="1">Cell membrane</location>
    </subcellularLocation>
    <subcellularLocation>
        <location evidence="2">Secreted</location>
    </subcellularLocation>
</comment>
<dbReference type="Ensembl" id="ENSACAT00000001206.3">
    <property type="protein sequence ID" value="ENSACAP00000001173.3"/>
    <property type="gene ID" value="ENSACAG00000001280.3"/>
</dbReference>
<evidence type="ECO:0000256" key="5">
    <source>
        <dbReference type="ARBA" id="ARBA00022729"/>
    </source>
</evidence>
<keyword evidence="5" id="KW-0732">Signal</keyword>
<reference evidence="10" key="3">
    <citation type="submission" date="2025-09" db="UniProtKB">
        <authorList>
            <consortium name="Ensembl"/>
        </authorList>
    </citation>
    <scope>IDENTIFICATION</scope>
</reference>
<keyword evidence="4" id="KW-0964">Secreted</keyword>
<dbReference type="PANTHER" id="PTHR16983">
    <property type="entry name" value="UPAR/LY6 DOMAIN-CONTAINING PROTEIN"/>
    <property type="match status" value="1"/>
</dbReference>
<dbReference type="HOGENOM" id="CLU_141358_2_0_1"/>
<dbReference type="InParanoid" id="H9G4V9"/>
<dbReference type="Gene3D" id="2.10.60.10">
    <property type="entry name" value="CD59"/>
    <property type="match status" value="1"/>
</dbReference>
<dbReference type="GO" id="GO:0030550">
    <property type="term" value="F:acetylcholine receptor inhibitor activity"/>
    <property type="evidence" value="ECO:0000318"/>
    <property type="project" value="GO_Central"/>
</dbReference>
<dbReference type="InterPro" id="IPR051110">
    <property type="entry name" value="Ly-6/neurotoxin-like_GPI-ap"/>
</dbReference>
<dbReference type="CDD" id="cd23560">
    <property type="entry name" value="TFP_LU_ECD_SLURP1_like"/>
    <property type="match status" value="1"/>
</dbReference>